<reference evidence="3" key="1">
    <citation type="submission" date="2017-09" db="EMBL/GenBank/DDBJ databases">
        <title>Depth-based differentiation of microbial function through sediment-hosted aquifers and enrichment of novel symbionts in the deep terrestrial subsurface.</title>
        <authorList>
            <person name="Probst A.J."/>
            <person name="Ladd B."/>
            <person name="Jarett J.K."/>
            <person name="Geller-Mcgrath D.E."/>
            <person name="Sieber C.M.K."/>
            <person name="Emerson J.B."/>
            <person name="Anantharaman K."/>
            <person name="Thomas B.C."/>
            <person name="Malmstrom R."/>
            <person name="Stieglmeier M."/>
            <person name="Klingl A."/>
            <person name="Woyke T."/>
            <person name="Ryan C.M."/>
            <person name="Banfield J.F."/>
        </authorList>
    </citation>
    <scope>NUCLEOTIDE SEQUENCE [LARGE SCALE GENOMIC DNA]</scope>
</reference>
<protein>
    <submittedName>
        <fullName evidence="2">Uncharacterized protein</fullName>
    </submittedName>
</protein>
<accession>A0A2M7ALZ8</accession>
<name>A0A2M7ALZ8_UNCKA</name>
<proteinExistence type="predicted"/>
<comment type="caution">
    <text evidence="2">The sequence shown here is derived from an EMBL/GenBank/DDBJ whole genome shotgun (WGS) entry which is preliminary data.</text>
</comment>
<evidence type="ECO:0000313" key="3">
    <source>
        <dbReference type="Proteomes" id="UP000229916"/>
    </source>
</evidence>
<feature type="region of interest" description="Disordered" evidence="1">
    <location>
        <begin position="21"/>
        <end position="40"/>
    </location>
</feature>
<evidence type="ECO:0000313" key="2">
    <source>
        <dbReference type="EMBL" id="PIU68439.1"/>
    </source>
</evidence>
<dbReference type="Proteomes" id="UP000229916">
    <property type="component" value="Unassembled WGS sequence"/>
</dbReference>
<feature type="compositionally biased region" description="Basic and acidic residues" evidence="1">
    <location>
        <begin position="27"/>
        <end position="39"/>
    </location>
</feature>
<gene>
    <name evidence="2" type="ORF">COS81_03985</name>
</gene>
<dbReference type="AlphaFoldDB" id="A0A2M7ALZ8"/>
<sequence length="78" mass="8863">MSAIGVLFFNNSTSFTEKQILENTDSNAEKDKVPSDRSGKIGRINQKMIVKEVPDYRNTSFIFPSLIPPRMAGRMKRL</sequence>
<organism evidence="2 3">
    <name type="scientific">candidate division WWE3 bacterium CG06_land_8_20_14_3_00_42_16</name>
    <dbReference type="NCBI Taxonomy" id="1975083"/>
    <lineage>
        <taxon>Bacteria</taxon>
        <taxon>Katanobacteria</taxon>
    </lineage>
</organism>
<dbReference type="EMBL" id="PEWD01000075">
    <property type="protein sequence ID" value="PIU68439.1"/>
    <property type="molecule type" value="Genomic_DNA"/>
</dbReference>
<evidence type="ECO:0000256" key="1">
    <source>
        <dbReference type="SAM" id="MobiDB-lite"/>
    </source>
</evidence>